<protein>
    <submittedName>
        <fullName evidence="3">Uncharacterized protein</fullName>
    </submittedName>
</protein>
<feature type="coiled-coil region" evidence="1">
    <location>
        <begin position="170"/>
        <end position="250"/>
    </location>
</feature>
<evidence type="ECO:0000256" key="1">
    <source>
        <dbReference type="SAM" id="Coils"/>
    </source>
</evidence>
<feature type="region of interest" description="Disordered" evidence="2">
    <location>
        <begin position="124"/>
        <end position="152"/>
    </location>
</feature>
<feature type="compositionally biased region" description="Polar residues" evidence="2">
    <location>
        <begin position="97"/>
        <end position="108"/>
    </location>
</feature>
<sequence length="566" mass="64717">MSSFIKMFKGHRKGANKENNPQSANFTFTEPYTGERSASQSSRQNFDFKSPYSVVTQPKTNKGPQSWAGVPMRDSSERRSVAMGNRKQANNEDRRGNQANHPNHGNQSFAQSQYENLAAIRNANGNGQSYRSDHSHSNYSRQQKGVVHHSNLDFSEYDSEEEDYMREQRIRELESKVQHLRKKYGEERRRLTDRINYLEAQYERYKQSNERTKQAYSQMKKKYEDEKNAREQLQKMLNDALEQLANSKNSHMPSSNSSLLLCRYGSSSTGGTMNSDSRRMSFENFGAGEALCSTQSDEPSSLPMMQMQFPYGIGPTTTTLHHQGMPSYFTSRPPAVSVQFLPQQQQILSMHNSVNRAKGGVDEMGEMQDEIRIFRKQDSEGSLMENARADSSDTSVIEHRPAHQRSFSDSNIDKLSRLSLRGGIEHLGDCQEEDRNVEVGSVMVLHKEDTVAPENKKKLAHSPTRRTSPPLNFEEGLEQPVPYPQMSSDSEDSDSQTIALYERQLKKLGDKVKYQPPRATVHPRYYKRYGRKEQSAMAEFDYLHDMSTDASGMLSSPEPNQVRFRK</sequence>
<dbReference type="OrthoDB" id="5860225at2759"/>
<dbReference type="EMBL" id="LIAE01006713">
    <property type="protein sequence ID" value="PAV85931.1"/>
    <property type="molecule type" value="Genomic_DNA"/>
</dbReference>
<dbReference type="AlphaFoldDB" id="A0A2A2LIA3"/>
<feature type="compositionally biased region" description="Polar residues" evidence="2">
    <location>
        <begin position="17"/>
        <end position="64"/>
    </location>
</feature>
<gene>
    <name evidence="3" type="ORF">WR25_05697</name>
</gene>
<keyword evidence="4" id="KW-1185">Reference proteome</keyword>
<evidence type="ECO:0000313" key="4">
    <source>
        <dbReference type="Proteomes" id="UP000218231"/>
    </source>
</evidence>
<dbReference type="Proteomes" id="UP000218231">
    <property type="component" value="Unassembled WGS sequence"/>
</dbReference>
<keyword evidence="1" id="KW-0175">Coiled coil</keyword>
<reference evidence="3 4" key="1">
    <citation type="journal article" date="2017" name="Curr. Biol.">
        <title>Genome architecture and evolution of a unichromosomal asexual nematode.</title>
        <authorList>
            <person name="Fradin H."/>
            <person name="Zegar C."/>
            <person name="Gutwein M."/>
            <person name="Lucas J."/>
            <person name="Kovtun M."/>
            <person name="Corcoran D."/>
            <person name="Baugh L.R."/>
            <person name="Kiontke K."/>
            <person name="Gunsalus K."/>
            <person name="Fitch D.H."/>
            <person name="Piano F."/>
        </authorList>
    </citation>
    <scope>NUCLEOTIDE SEQUENCE [LARGE SCALE GENOMIC DNA]</scope>
    <source>
        <strain evidence="3">PF1309</strain>
    </source>
</reference>
<evidence type="ECO:0000256" key="2">
    <source>
        <dbReference type="SAM" id="MobiDB-lite"/>
    </source>
</evidence>
<proteinExistence type="predicted"/>
<comment type="caution">
    <text evidence="3">The sequence shown here is derived from an EMBL/GenBank/DDBJ whole genome shotgun (WGS) entry which is preliminary data.</text>
</comment>
<accession>A0A2A2LIA3</accession>
<feature type="region of interest" description="Disordered" evidence="2">
    <location>
        <begin position="450"/>
        <end position="496"/>
    </location>
</feature>
<evidence type="ECO:0000313" key="3">
    <source>
        <dbReference type="EMBL" id="PAV85931.1"/>
    </source>
</evidence>
<feature type="region of interest" description="Disordered" evidence="2">
    <location>
        <begin position="1"/>
        <end position="108"/>
    </location>
</feature>
<organism evidence="3 4">
    <name type="scientific">Diploscapter pachys</name>
    <dbReference type="NCBI Taxonomy" id="2018661"/>
    <lineage>
        <taxon>Eukaryota</taxon>
        <taxon>Metazoa</taxon>
        <taxon>Ecdysozoa</taxon>
        <taxon>Nematoda</taxon>
        <taxon>Chromadorea</taxon>
        <taxon>Rhabditida</taxon>
        <taxon>Rhabditina</taxon>
        <taxon>Rhabditomorpha</taxon>
        <taxon>Rhabditoidea</taxon>
        <taxon>Rhabditidae</taxon>
        <taxon>Diploscapter</taxon>
    </lineage>
</organism>
<name>A0A2A2LIA3_9BILA</name>